<evidence type="ECO:0000256" key="1">
    <source>
        <dbReference type="ARBA" id="ARBA00005510"/>
    </source>
</evidence>
<dbReference type="PROSITE" id="PS50888">
    <property type="entry name" value="BHLH"/>
    <property type="match status" value="1"/>
</dbReference>
<dbReference type="Proteomes" id="UP000008021">
    <property type="component" value="Chromosome 3"/>
</dbReference>
<dbReference type="GO" id="GO:0046983">
    <property type="term" value="F:protein dimerization activity"/>
    <property type="evidence" value="ECO:0007669"/>
    <property type="project" value="InterPro"/>
</dbReference>
<organism evidence="6">
    <name type="scientific">Oryza meridionalis</name>
    <dbReference type="NCBI Taxonomy" id="40149"/>
    <lineage>
        <taxon>Eukaryota</taxon>
        <taxon>Viridiplantae</taxon>
        <taxon>Streptophyta</taxon>
        <taxon>Embryophyta</taxon>
        <taxon>Tracheophyta</taxon>
        <taxon>Spermatophyta</taxon>
        <taxon>Magnoliopsida</taxon>
        <taxon>Liliopsida</taxon>
        <taxon>Poales</taxon>
        <taxon>Poaceae</taxon>
        <taxon>BOP clade</taxon>
        <taxon>Oryzoideae</taxon>
        <taxon>Oryzeae</taxon>
        <taxon>Oryzinae</taxon>
        <taxon>Oryza</taxon>
    </lineage>
</organism>
<reference evidence="6" key="2">
    <citation type="submission" date="2018-05" db="EMBL/GenBank/DDBJ databases">
        <title>OmerRS3 (Oryza meridionalis Reference Sequence Version 3).</title>
        <authorList>
            <person name="Zhang J."/>
            <person name="Kudrna D."/>
            <person name="Lee S."/>
            <person name="Talag J."/>
            <person name="Welchert J."/>
            <person name="Wing R.A."/>
        </authorList>
    </citation>
    <scope>NUCLEOTIDE SEQUENCE [LARGE SCALE GENOMIC DNA]</scope>
    <source>
        <strain evidence="6">cv. OR44</strain>
    </source>
</reference>
<evidence type="ECO:0000313" key="6">
    <source>
        <dbReference type="EnsemblPlants" id="OMERI03G11830.2"/>
    </source>
</evidence>
<evidence type="ECO:0000256" key="4">
    <source>
        <dbReference type="SAM" id="MobiDB-lite"/>
    </source>
</evidence>
<dbReference type="InterPro" id="IPR036638">
    <property type="entry name" value="HLH_DNA-bd_sf"/>
</dbReference>
<feature type="domain" description="BHLH" evidence="5">
    <location>
        <begin position="496"/>
        <end position="545"/>
    </location>
</feature>
<feature type="region of interest" description="Disordered" evidence="4">
    <location>
        <begin position="70"/>
        <end position="99"/>
    </location>
</feature>
<dbReference type="Gene3D" id="4.10.280.10">
    <property type="entry name" value="Helix-loop-helix DNA-binding domain"/>
    <property type="match status" value="1"/>
</dbReference>
<sequence length="645" mass="69618">MASPPPPPQPPSPSAATAGAAAAPVDALFLQNLMSRVQLRPPFLDTNSFLTQDLDEFLLNEFAALSAAAGASDDDDGGEDGEGEGSDGEVVSGEARRRRTLAREEAKLEKEIVRLVLAGEAEEALKPNSGQSVAVGDHHICVGFHDDSGGEYRVWEWHGHVMIFDDEDGYSAEYIYGNHFEPLAAATARAKKKEKEKREKELSSGLRDLIVGDAGSGANGSKENGKGGAPRVVRRNVVNAPAAPARFQKQQLCTWIRHDDLDMLTDELERKRYRTLILMADTFLANDLRKFPSAKRKSFSLYVNTCKHFHLDVEASQPLLQGSTGIQLLSLFSGYMKDDVSSAVETQLAESCRLESGVETFRLLVSSVAVKCEASNSPSTTVGFDRMIAADYDLFHHMSFSPSLQNLQSPTFFTTRSSESYLGESSIYGGGARPALAQFSYSQPIAATSAAHLVRWTAAGEPMTGDGGFRSSKRLKTATTATTQSPRHGVKCHAKPRNQTTKATCKKRSQKLGDKITALQQLVSPYGKTDTASVLHEAAACIRQLHQQIQILTAPYPGTSSSSASSQQVVFSVLESCSTVMSFFTAIATVLWLQDAGGGGGTATELRRRGLCVAALSPAVVSLAAEGGRRRTDVEDQKSIWFSNQ</sequence>
<dbReference type="PANTHER" id="PTHR35286:SF1">
    <property type="entry name" value="EXPRESSED PROTEIN"/>
    <property type="match status" value="1"/>
</dbReference>
<feature type="region of interest" description="Disordered" evidence="4">
    <location>
        <begin position="479"/>
        <end position="499"/>
    </location>
</feature>
<evidence type="ECO:0000313" key="7">
    <source>
        <dbReference type="Proteomes" id="UP000008021"/>
    </source>
</evidence>
<reference evidence="6" key="1">
    <citation type="submission" date="2015-04" db="UniProtKB">
        <authorList>
            <consortium name="EnsemblPlants"/>
        </authorList>
    </citation>
    <scope>IDENTIFICATION</scope>
</reference>
<evidence type="ECO:0000259" key="5">
    <source>
        <dbReference type="PROSITE" id="PS50888"/>
    </source>
</evidence>
<name>A0A0E0CYU6_9ORYZ</name>
<dbReference type="Gramene" id="OMERI03G11830.2">
    <property type="protein sequence ID" value="OMERI03G11830.2"/>
    <property type="gene ID" value="OMERI03G11830"/>
</dbReference>
<dbReference type="EnsemblPlants" id="OMERI03G11830.2">
    <property type="protein sequence ID" value="OMERI03G11830.2"/>
    <property type="gene ID" value="OMERI03G11830"/>
</dbReference>
<accession>A0A0E0CYU6</accession>
<evidence type="ECO:0000256" key="2">
    <source>
        <dbReference type="ARBA" id="ARBA00023015"/>
    </source>
</evidence>
<dbReference type="CDD" id="cd11393">
    <property type="entry name" value="bHLH_AtbHLH_like"/>
    <property type="match status" value="1"/>
</dbReference>
<comment type="similarity">
    <text evidence="1">Belongs to the bHLH protein family.</text>
</comment>
<dbReference type="STRING" id="40149.A0A0E0CYU6"/>
<protein>
    <recommendedName>
        <fullName evidence="5">BHLH domain-containing protein</fullName>
    </recommendedName>
</protein>
<dbReference type="PANTHER" id="PTHR35286">
    <property type="entry name" value="EXPRESSED PROTEIN"/>
    <property type="match status" value="1"/>
</dbReference>
<feature type="compositionally biased region" description="Acidic residues" evidence="4">
    <location>
        <begin position="72"/>
        <end position="87"/>
    </location>
</feature>
<evidence type="ECO:0000256" key="3">
    <source>
        <dbReference type="ARBA" id="ARBA00023163"/>
    </source>
</evidence>
<feature type="region of interest" description="Disordered" evidence="4">
    <location>
        <begin position="1"/>
        <end position="21"/>
    </location>
</feature>
<feature type="compositionally biased region" description="Pro residues" evidence="4">
    <location>
        <begin position="1"/>
        <end position="13"/>
    </location>
</feature>
<keyword evidence="3" id="KW-0804">Transcription</keyword>
<dbReference type="InterPro" id="IPR045239">
    <property type="entry name" value="bHLH95_bHLH"/>
</dbReference>
<dbReference type="AlphaFoldDB" id="A0A0E0CYU6"/>
<keyword evidence="2" id="KW-0805">Transcription regulation</keyword>
<dbReference type="InterPro" id="IPR011598">
    <property type="entry name" value="bHLH_dom"/>
</dbReference>
<dbReference type="SUPFAM" id="SSF47459">
    <property type="entry name" value="HLH, helix-loop-helix DNA-binding domain"/>
    <property type="match status" value="1"/>
</dbReference>
<proteinExistence type="inferred from homology"/>
<keyword evidence="7" id="KW-1185">Reference proteome</keyword>